<dbReference type="Gene3D" id="3.30.230.10">
    <property type="match status" value="1"/>
</dbReference>
<dbReference type="Gene3D" id="3.30.70.890">
    <property type="entry name" value="GHMP kinase, C-terminal domain"/>
    <property type="match status" value="1"/>
</dbReference>
<evidence type="ECO:0000256" key="1">
    <source>
        <dbReference type="ARBA" id="ARBA00022490"/>
    </source>
</evidence>
<keyword evidence="3" id="KW-0808">Transferase</keyword>
<dbReference type="InterPro" id="IPR020568">
    <property type="entry name" value="Ribosomal_Su5_D2-typ_SF"/>
</dbReference>
<keyword evidence="6" id="KW-0067">ATP-binding</keyword>
<dbReference type="GO" id="GO:0019287">
    <property type="term" value="P:isopentenyl diphosphate biosynthetic process, mevalonate pathway"/>
    <property type="evidence" value="ECO:0007669"/>
    <property type="project" value="UniProtKB-UniPathway"/>
</dbReference>
<gene>
    <name evidence="11" type="ORF">DKY63_24955</name>
</gene>
<evidence type="ECO:0000256" key="2">
    <source>
        <dbReference type="ARBA" id="ARBA00022516"/>
    </source>
</evidence>
<dbReference type="Pfam" id="PF00288">
    <property type="entry name" value="GHMP_kinases_N"/>
    <property type="match status" value="1"/>
</dbReference>
<dbReference type="PRINTS" id="PR00959">
    <property type="entry name" value="MEVGALKINASE"/>
</dbReference>
<keyword evidence="8" id="KW-0443">Lipid metabolism</keyword>
<keyword evidence="5" id="KW-0418">Kinase</keyword>
<evidence type="ECO:0000256" key="7">
    <source>
        <dbReference type="ARBA" id="ARBA00022842"/>
    </source>
</evidence>
<evidence type="ECO:0000256" key="4">
    <source>
        <dbReference type="ARBA" id="ARBA00022741"/>
    </source>
</evidence>
<dbReference type="EMBL" id="CP029693">
    <property type="protein sequence ID" value="AWY42984.1"/>
    <property type="molecule type" value="Genomic_DNA"/>
</dbReference>
<keyword evidence="1" id="KW-0963">Cytoplasm</keyword>
<feature type="domain" description="GHMP kinase N-terminal" evidence="10">
    <location>
        <begin position="99"/>
        <end position="180"/>
    </location>
</feature>
<dbReference type="SUPFAM" id="SSF55060">
    <property type="entry name" value="GHMP Kinase, C-terminal domain"/>
    <property type="match status" value="1"/>
</dbReference>
<dbReference type="InterPro" id="IPR006205">
    <property type="entry name" value="Mev_gal_kin"/>
</dbReference>
<evidence type="ECO:0000256" key="9">
    <source>
        <dbReference type="ARBA" id="ARBA00029438"/>
    </source>
</evidence>
<dbReference type="GO" id="GO:0005524">
    <property type="term" value="F:ATP binding"/>
    <property type="evidence" value="ECO:0007669"/>
    <property type="project" value="UniProtKB-KW"/>
</dbReference>
<protein>
    <recommendedName>
        <fullName evidence="10">GHMP kinase N-terminal domain-containing protein</fullName>
    </recommendedName>
</protein>
<dbReference type="PANTHER" id="PTHR43290:SF2">
    <property type="entry name" value="MEVALONATE KINASE"/>
    <property type="match status" value="1"/>
</dbReference>
<dbReference type="AlphaFoldDB" id="A0A2Z4RT17"/>
<keyword evidence="7" id="KW-0460">Magnesium</keyword>
<keyword evidence="2" id="KW-0444">Lipid biosynthesis</keyword>
<keyword evidence="4" id="KW-0547">Nucleotide-binding</keyword>
<evidence type="ECO:0000256" key="3">
    <source>
        <dbReference type="ARBA" id="ARBA00022679"/>
    </source>
</evidence>
<dbReference type="GO" id="GO:0004496">
    <property type="term" value="F:mevalonate kinase activity"/>
    <property type="evidence" value="ECO:0007669"/>
    <property type="project" value="InterPro"/>
</dbReference>
<dbReference type="Proteomes" id="UP000250299">
    <property type="component" value="Chromosome"/>
</dbReference>
<organism evidence="11 12">
    <name type="scientific">Pseudomonas putida</name>
    <name type="common">Arthrobacter siderocapsulatus</name>
    <dbReference type="NCBI Taxonomy" id="303"/>
    <lineage>
        <taxon>Bacteria</taxon>
        <taxon>Pseudomonadati</taxon>
        <taxon>Pseudomonadota</taxon>
        <taxon>Gammaproteobacteria</taxon>
        <taxon>Pseudomonadales</taxon>
        <taxon>Pseudomonadaceae</taxon>
        <taxon>Pseudomonas</taxon>
    </lineage>
</organism>
<evidence type="ECO:0000259" key="10">
    <source>
        <dbReference type="Pfam" id="PF00288"/>
    </source>
</evidence>
<dbReference type="PANTHER" id="PTHR43290">
    <property type="entry name" value="MEVALONATE KINASE"/>
    <property type="match status" value="1"/>
</dbReference>
<dbReference type="UniPathway" id="UPA00057">
    <property type="reaction ID" value="UER00098"/>
</dbReference>
<proteinExistence type="predicted"/>
<evidence type="ECO:0000256" key="6">
    <source>
        <dbReference type="ARBA" id="ARBA00022840"/>
    </source>
</evidence>
<reference evidence="11 12" key="1">
    <citation type="submission" date="2018-05" db="EMBL/GenBank/DDBJ databases">
        <title>Whole genome sequence of Pseudomonas putida JBC17.</title>
        <authorList>
            <person name="Lee Y.H."/>
            <person name="David K."/>
        </authorList>
    </citation>
    <scope>NUCLEOTIDE SEQUENCE [LARGE SCALE GENOMIC DNA]</scope>
    <source>
        <strain evidence="11 12">JBC17</strain>
    </source>
</reference>
<accession>A0A2Z4RT17</accession>
<dbReference type="RefSeq" id="WP_110966545.1">
    <property type="nucleotide sequence ID" value="NZ_CP029693.1"/>
</dbReference>
<dbReference type="OrthoDB" id="9764892at2"/>
<evidence type="ECO:0000256" key="8">
    <source>
        <dbReference type="ARBA" id="ARBA00023098"/>
    </source>
</evidence>
<comment type="pathway">
    <text evidence="9">Isoprenoid biosynthesis; isopentenyl diphosphate biosynthesis via mevalonate pathway; isopentenyl diphosphate from (R)-mevalonate: step 1/3.</text>
</comment>
<dbReference type="InterPro" id="IPR006204">
    <property type="entry name" value="GHMP_kinase_N_dom"/>
</dbReference>
<dbReference type="InterPro" id="IPR014721">
    <property type="entry name" value="Ribsml_uS5_D2-typ_fold_subgr"/>
</dbReference>
<dbReference type="SUPFAM" id="SSF54211">
    <property type="entry name" value="Ribosomal protein S5 domain 2-like"/>
    <property type="match status" value="1"/>
</dbReference>
<evidence type="ECO:0000256" key="5">
    <source>
        <dbReference type="ARBA" id="ARBA00022777"/>
    </source>
</evidence>
<name>A0A2Z4RT17_PSEPU</name>
<sequence length="353" mass="38431">MIAIQASAPGKIILMGEHAVLHGCPVIASSIGLYCNVWVRSHRDGLVELKLPDLEIHRFYDLLQLADYTLRVRQAWERYRSDPTSRTFEQVRGMDPDHLVKCAIGEVLLRIPPQDWHGFSLRVRSQIPLDAGFGSSGALAVTLIAALLRLFKRPEAQHPVQSLALTVERYVHGLPSGIDHNTSLRGSVVERRCDDEGGSCLTSWPAESLNLPLHALQIYHTGAARESTGQVIAATRHRLEGSDNPLLASMCRNTERFRSLLHLTRPMPEALKAVLRDYEADLEKLGVVPPAIAQVIRMIEKSGGAAKICGAGALSGDSAGALLVVGTTTLPALAGYRRIDATLGVSGLEISER</sequence>
<evidence type="ECO:0000313" key="12">
    <source>
        <dbReference type="Proteomes" id="UP000250299"/>
    </source>
</evidence>
<evidence type="ECO:0000313" key="11">
    <source>
        <dbReference type="EMBL" id="AWY42984.1"/>
    </source>
</evidence>
<dbReference type="GO" id="GO:0005829">
    <property type="term" value="C:cytosol"/>
    <property type="evidence" value="ECO:0007669"/>
    <property type="project" value="TreeGrafter"/>
</dbReference>
<dbReference type="InterPro" id="IPR036554">
    <property type="entry name" value="GHMP_kinase_C_sf"/>
</dbReference>